<dbReference type="Pfam" id="PF23416">
    <property type="entry name" value="DUF7107"/>
    <property type="match status" value="1"/>
</dbReference>
<evidence type="ECO:0000256" key="1">
    <source>
        <dbReference type="SAM" id="SignalP"/>
    </source>
</evidence>
<feature type="chain" id="PRO_5024281371" evidence="1">
    <location>
        <begin position="20"/>
        <end position="202"/>
    </location>
</feature>
<feature type="domain" description="DUF7107" evidence="2">
    <location>
        <begin position="89"/>
        <end position="135"/>
    </location>
</feature>
<dbReference type="Proteomes" id="UP000046395">
    <property type="component" value="Unassembled WGS sequence"/>
</dbReference>
<accession>A0A5S6R5X6</accession>
<evidence type="ECO:0000313" key="3">
    <source>
        <dbReference type="Proteomes" id="UP000046395"/>
    </source>
</evidence>
<keyword evidence="3" id="KW-1185">Reference proteome</keyword>
<reference evidence="4" key="1">
    <citation type="submission" date="2019-12" db="UniProtKB">
        <authorList>
            <consortium name="WormBaseParasite"/>
        </authorList>
    </citation>
    <scope>IDENTIFICATION</scope>
</reference>
<sequence length="202" mass="22304">MGIVQMTLAFLLCCSYVCAESCTTHSDCRDPRSLCFSGKCIAAQLLSSMSHGCRSDHQCRTHGVGWQNEGSGCRAGSCYELISVPGTGKCDYQEQCPGQSICIQYHCVAAEITRRSCRMPSDCHTGERCIGDACFSPASYSPNSRDRYYRRRLRPTSSSEYGYESYGPPPVCPDFSMCPVDCCIVGCPYAHCCCRGPTFYHF</sequence>
<evidence type="ECO:0000313" key="4">
    <source>
        <dbReference type="WBParaSite" id="TMUE_3000014674.1"/>
    </source>
</evidence>
<proteinExistence type="predicted"/>
<protein>
    <submittedName>
        <fullName evidence="4">EB domain-containing protein</fullName>
    </submittedName>
</protein>
<dbReference type="WBParaSite" id="TMUE_3000014674.1">
    <property type="protein sequence ID" value="TMUE_3000014674.1"/>
    <property type="gene ID" value="WBGene00285374"/>
</dbReference>
<organism evidence="3 4">
    <name type="scientific">Trichuris muris</name>
    <name type="common">Mouse whipworm</name>
    <dbReference type="NCBI Taxonomy" id="70415"/>
    <lineage>
        <taxon>Eukaryota</taxon>
        <taxon>Metazoa</taxon>
        <taxon>Ecdysozoa</taxon>
        <taxon>Nematoda</taxon>
        <taxon>Enoplea</taxon>
        <taxon>Dorylaimia</taxon>
        <taxon>Trichinellida</taxon>
        <taxon>Trichuridae</taxon>
        <taxon>Trichuris</taxon>
    </lineage>
</organism>
<dbReference type="InterPro" id="IPR055531">
    <property type="entry name" value="DUF7107"/>
</dbReference>
<dbReference type="AlphaFoldDB" id="A0A5S6R5X6"/>
<name>A0A5S6R5X6_TRIMR</name>
<evidence type="ECO:0000259" key="2">
    <source>
        <dbReference type="Pfam" id="PF23416"/>
    </source>
</evidence>
<keyword evidence="1" id="KW-0732">Signal</keyword>
<feature type="signal peptide" evidence="1">
    <location>
        <begin position="1"/>
        <end position="19"/>
    </location>
</feature>